<feature type="compositionally biased region" description="Basic and acidic residues" evidence="11">
    <location>
        <begin position="4046"/>
        <end position="4056"/>
    </location>
</feature>
<feature type="compositionally biased region" description="Low complexity" evidence="11">
    <location>
        <begin position="4090"/>
        <end position="4099"/>
    </location>
</feature>
<sequence length="5002" mass="576764">MSKQNDLEKKLLAWCQMATNGYEGVQINNFTNSWSDGLAFNALIHHYRPKLFSYGEILSMDTNDRLKHAFEMAAKHFHIDQLLKPDDVNTNRPDKKSVMMYVMCFFQVIELQQQQQQQQQKQQQSTEIIPSGISNIPKRSISHSSSTTTSSSSSGHKHSEQTSIKRQLNIQTGKSPIMDQSSPSSSGKKMKRTTQSGIPVLSPAYQRRLTTPTTISSGGGGGGDQQTKSSSNDSSGNNKTINASKSDAKLLAGYNKIIEDLMTLLLDAEDRLQQKQHDDHEKFRSANFESSLKTNESTTTTTTTMGPSTDFNQILHNRIMATIEMAEYAKMRFSEHEQFLIEISDYSGRINHAFIKGKRLIDSNSNFRTMSTTQQQQPNVAVLMDPQSKNEIVIQMNLLNQRFNDLRSAAIKHQRYLQDMLIQAQNSQLEELRTLMTKTEQKISLLIPEKMDEIPYSFQSLQQQIDTYNQLQETMDSEQQLLSAISNFVVVDSDSDGNSAISNDFVDQLDALNERWANACRITENRGKFLQKLFECWSAFDDEKKRLNDWFQRLERRLSDIEESADETLAKTTMTVQDIRFLKDIQRRLERMRTDIVYGPDQLHHRRKQQPNSVEEEEEELKSSPISKITGHSYALLKLDTKGDSRFSQKIITNIEDIGRRWETLVGQIESIENNVQDCINRYPTLMTNDDKPITIATAKMIDNHEMKSPVVDNDESTTELNKHRSKVVVNLHDSNIREWENLVDSLIKWINTTADTSNNLTIGQQEFIDLFQMMNKQSDIVAIDLIDFDLTKQSNTQQQQQQSVIEKYLKQCSPQLRQKLPQPLSSILCELSLDSDHYDDENELSSMIMVLKQEDQTLSQLQQEIKYRTTDFRQLIQRANQLCNEYESQTFHEQIEKRLTELEQCWKQLEQRIDSFRQRIRIILSLDKMHYETNQLINVLDKYRDKFEQFNKQLMMTNDNDDHQLQQQQQQQQQMQQQMEMCKISIIGKLDKVRQMNQRLNDYRKEMTNIFICWPDTDSINVWQCFRSFNFDDSMMKSLSPLQKQSIVIIIDLLRFERIVLLMKNLAESLQQRIHQVAIEYSEKEAKNENENESIVMINNRIDSPTTPTAKADKVRIAIEQFNTWLAKVINLVDEYNDDDDDDDDKDKDNILEQSTHDVGDRKNVVTIVNVEHHEQQSVTELQRQQQQPQPQSGSKLRSFADLANAIDGRILILADLQKTVDNEQQNYSFACRRAAEFIFAGQNDIEQKELIEIEDAIMSLNCNNYDQQTGQLISSIQSLIKRWSLLFDRFKTLLPQLEDISPSITVLETEFSQLLKFVESSDQFLDESIAIGDNESLSCQLAECSRLKQYMQGTAEENFQTIIDTAQKALKLLLGNDVFYDVIPVIRYIKQTWLSLCQRILNKLDRLEQAQKLTIDLINNLDDYRRRLNQLENESQLSAMDDRLGLNESPDYDCIDERSTSTSKSNKMTTTTTMMIYDRLIYNLPTIYLNRLKQLRDEYEQNILNGEQAIIMQIFQRKMAQLQNRLEQYQHYFNYLIDSLQQLERLFDDERKFIELITDEQERLQRRQKNVEDLEDASQFMDQVEECINRCHNDEHRQSRRKQIEQIFTNDCLLDYFQHLSSISQIFDKYHIEFKSLCRFDKDFCTSLEQLIQRTDKFIGQCREADHMICKVQEWINQKSIDIINNQQDDMMLTNEFEMKRKQLLTMHNDYGEKFEKLSFNEATKRLQSKVYFVINIMDDLIKQQQQQQQQQKQMQQPNSINETESINNRRNIIVGNRNHHHHHHLAINSKMNMDSELSTLEKDLADLGSSINEMEIVFETTDNEQTIPTILERLITVNCREYETQLSGFKKRFDFIRKIAQQEKLNTFQQGRLDYLDNTRTALTKSLSFRVSVLQDLSKLCQDINDNLLRLESEADRLKLFNDGDDESKNVNLDDQMDSIEVKQNCRQILSDICALKEKLDISCIRHSDILIGIEEVGACYDELLTLVAEHYVLDDQDDLDDDHDHHDDDDNQKDSFVDEQQQQQRIIESEVKNENENENSMDVDQTIIDDNQSEQQQLKQSPVVESVVDNDDEQLIENIKITTTTELFMDTVKPLAERMINNLLLGEPDIDPGNSYSFQSYLCTLKRLEQTIECIGQRDLIELSQRRQHNPNRMFPFMLEEELYVLNKRLNQCRSQLEQLLCIATITGLITPYSGSSILTNDNHCSIHKPFDIDASANDYYANMEIEWPIDCNQMPTSSLTDDWSINIDRSIDWDRFSCQSIQLLHSLETKFDQSNHTFLTLHRHLKLIHEDTMQFNVEIRKLCDWFENVELQINNGRITMISADPNRLDESDLNMNVVARTQSLLVTQLRTHVPIYGRLKVIYERIVRHFTPEMDKNFCHYSFDLKALLDAKNRIKHEMDKVTNKWNSIVHELTWRRQCLIDIAMARSTATINGYPYRRGDDIDFDNLIKDAVRHELLLNNNNTTTTDDYHDTLPLEQLEQWLQETNDELIAIRMQTNISDSNRDSIVTLHRKLKSMEQSMAKQFMNWMLLTRQPFANKLNVANLDETGRKSLSKRFENVSINLYRLAYFVDMFITSMSNIGHMIRGQLDWLLLALEHLHCVDDYVIQQQQRQSTNDMTFPIESITFLDNVRHTLINHERIIKQIEILIDELHDHCKQIQLTNCHMDHMIGEFAKIKNLYQQLVNNLRKYGLTASASIHYQMKNAYTYFNSYRQRKQQQQQQQQHQQQHNSSRSSSNSSIVKNCDCRTGNSNSNSSNNNNNNNTNWCCHCEYNPNELANYYRQSTIQLNQWLTFEIYLLDLLLIKITTKNATTTTTATTTAAAAAVLMPSNILKFTIRRAEDLLTELHFSVFILQQIWLQLSTNNEHIIIINNQSTINQQQKSQQIINKQSIKLNRTQSISTTAAAVAAATDHNHHNHHNRFQQQKSSTNQSYLHHHHPIDNHDDDDDDEGDLYDSKKRFNSLEPHQRRRRRQQLPKITRIINGQSSVIESSSSSINVKLIAPDINYYNHIEQTIMERMREIQREHHQRSLQQLLLAKQQQQQQQPAVDIDKKVDNVYDTVADVIMTTNKSHIVDSSSSGYYNRPIDLPEVSNHSNLDMQRQDIEQWLDSMEQRLANISVNNNNQQSNGQNNGNKTSIIESKDFKSQLSILSDYESECNQYSCRLQTLCNSIDARIASLTPLKLNEKGQPQQQQQQQQQSSSSSSTSTPTTALINSNNISMPYYEHLIKLRKQASDMQCRSNYLYLCIKCKTRSLNELLSLTSSSSNRNLLMSMVNGGSSSGTELGDYNYGTQSSKKSSKSISSIKSSSITGGGSVSGGQMTTNNTLLSNDMATTATSQQQMMNQSSSANNNYSLHEQSEKRFNKWLAEMEQSLDFIEKGLAAESALININQDGSITNFNTDDTALYSNVSEMQQMHMNYYEKIKIIQREIEQKRTDHRLLMELLENLPTNDSKISATTTASSSSIGNRQQQQQQSIDPWLIRFRNRVEQTNSRWNSVRLRVLTLRSRLESSSFVSKSTTTTCPVPVSHSTASLYSVIQNNNIITGGGIHNNDNESIMATNTANIAYNVVINERATQLVLSLRELTEWIIKRQMEFQQKQQISHYSDGGDVVVARESKENVPLDIANVLQQKSSLLQLRNQLIEKRPIIDSSLLSCHNFLRRLGVKRAHDVQRFGGNARMSASASMASSIAGSSIINNDQQQQQRRQQQNGQQIEKLEISLNREMNKLLELWHSVQSTVDLGLQRLDEAHLRLTDLQRVMDDLAAKLHEAEMVKSKWTPISNITFDDLPQQRSQLKTYNQMYVAPVSRDVIHVNEIAARLTGRNVPLSHGNLKSLEEVTTRARLLRVAIDERSRELDQIQHDHGTAQQHFLTEAVDEPWERAVTNNKLPCYINRQTETVHLFSPRYTEIIDSMNEYNEVRYAAYRTAMKLRRLQIQLGLNNVNLNNLANAFEQHGVGPNGGGGGGKNKSTMMKNDKSTTNSNDSSANNNNDNNAKNNKQESTTTNNHEDGINDELPYELRLIAVPDIVSCLKQIFETAEMERQQQHNKQERTSSSNKKQQQSSATKDKENSKTMANNNNDDHSKSSLSTSTSSSSSAAINVPLCVDLCLNWLLDLYDAPSRAGFIRQFSFQVALVLLSHISLEQKYIYLFNLIADENQRADERRFGLLIYDCLRLPKLLGEVAAFGGTNVEPSVRSCLEMASASGLRPPNGSGITVDQVLAWIRAEPQSLVWLVVLHRLRLAESSRHPAKCNSCRQYPIQGFRYRCLKCFNFDLCQYCFLSVNSVKKHKPSHPMQEYCVATTSKEDMRDFSKILRNKFKSGRYFKRHQALGYLPVQSLHEGDRLVAEESAPSFVHTLHGSYSHAPSSNTTPVHTLSYPQRAASPGSMTTKRDLDFMVDSRFVQNNNNSLHQQQQQQQHHYTPIRPGPLPPLPVNTNNTVVGIYGTRPIHQQKLQQLTPRKQLQTSAEHHHHQLMAANQSPLSGHRITPTTTITSSTSSNTVGDHNQFVRMSPSRSSLKSNDDIHQRLGKYANRLAELEHQQQRQNNQHQLLNRSESLRSGRASRSSRFDSLPPVAMQAALHQLPPHHPHRRSSLNHPTAAGGGGGERHHNQIMIGHHQQQQKQFLLTSAPQPTIQSPTEMLSKIAADQRNELEIIIQRLQEENRLLTNEYSQLKDKDDDDDNYKNKSSNDPTTTKRTTIKNESINNNNNTMETKSKTINNQIELNDKSIMTNGSGRRSGNNKTDLTPSPTSSSQASPNSPDNNNTTTITIADNQQPQSTSLPSFWLDEVRRLKNDRNHLETRKFELEKCNKLLELQLNQFKTYINTTGTLDERTKQKLENRIQEAEKLLDEQQQQQQQQQLSDQNRDDSSSSIKKLPKNQTTTAADILKFDDDDGYDDENKESNKSIKNSQLSSTTYHQPLLHTAADRINNAMESLVDVLNQNDNNNDDDDRESSTNGHFKNGKTTTTLSMTNGQQQQQSSAAATTTVATNKHSSRV</sequence>
<accession>A0A922I4X7</accession>
<dbReference type="PANTHER" id="PTHR12268">
    <property type="entry name" value="E3 UBIQUITIN-PROTEIN LIGASE KCMF1"/>
    <property type="match status" value="1"/>
</dbReference>
<dbReference type="InterPro" id="IPR000433">
    <property type="entry name" value="Znf_ZZ"/>
</dbReference>
<dbReference type="Gene3D" id="1.10.238.10">
    <property type="entry name" value="EF-hand"/>
    <property type="match status" value="2"/>
</dbReference>
<evidence type="ECO:0000259" key="12">
    <source>
        <dbReference type="PROSITE" id="PS50021"/>
    </source>
</evidence>
<comment type="subcellular location">
    <subcellularLocation>
        <location evidence="2">Cell membrane</location>
        <location evidence="2">Sarcolemma</location>
        <topology evidence="2">Peripheral membrane protein</topology>
        <orientation evidence="2">Cytoplasmic side</orientation>
    </subcellularLocation>
    <subcellularLocation>
        <location evidence="1">Cytoplasm</location>
        <location evidence="1">Cytoskeleton</location>
    </subcellularLocation>
</comment>
<dbReference type="InterPro" id="IPR018159">
    <property type="entry name" value="Spectrin/alpha-actinin"/>
</dbReference>
<feature type="region of interest" description="Disordered" evidence="11">
    <location>
        <begin position="4366"/>
        <end position="4392"/>
    </location>
</feature>
<dbReference type="Pfam" id="PF00569">
    <property type="entry name" value="ZZ"/>
    <property type="match status" value="1"/>
</dbReference>
<feature type="region of interest" description="Disordered" evidence="11">
    <location>
        <begin position="133"/>
        <end position="242"/>
    </location>
</feature>
<feature type="region of interest" description="Disordered" evidence="11">
    <location>
        <begin position="2001"/>
        <end position="2023"/>
    </location>
</feature>
<feature type="region of interest" description="Disordered" evidence="11">
    <location>
        <begin position="4946"/>
        <end position="5002"/>
    </location>
</feature>
<feature type="coiled-coil region" evidence="10">
    <location>
        <begin position="1409"/>
        <end position="1443"/>
    </location>
</feature>
<dbReference type="GO" id="GO:0050804">
    <property type="term" value="P:modulation of chemical synaptic transmission"/>
    <property type="evidence" value="ECO:0007669"/>
    <property type="project" value="UniProtKB-ARBA"/>
</dbReference>
<gene>
    <name evidence="14" type="ORF">DERF_004503</name>
</gene>
<feature type="compositionally biased region" description="Low complexity" evidence="11">
    <location>
        <begin position="4058"/>
        <end position="4068"/>
    </location>
</feature>
<dbReference type="CDD" id="cd00176">
    <property type="entry name" value="SPEC"/>
    <property type="match status" value="1"/>
</dbReference>
<evidence type="ECO:0000256" key="8">
    <source>
        <dbReference type="ARBA" id="ARBA00023212"/>
    </source>
</evidence>
<feature type="compositionally biased region" description="Low complexity" evidence="11">
    <location>
        <begin position="4547"/>
        <end position="4574"/>
    </location>
</feature>
<dbReference type="Gene3D" id="2.20.70.10">
    <property type="match status" value="1"/>
</dbReference>
<evidence type="ECO:0000256" key="5">
    <source>
        <dbReference type="ARBA" id="ARBA00022771"/>
    </source>
</evidence>
<dbReference type="SUPFAM" id="SSF47576">
    <property type="entry name" value="Calponin-homology domain, CH-domain"/>
    <property type="match status" value="1"/>
</dbReference>
<feature type="compositionally biased region" description="Polar residues" evidence="11">
    <location>
        <begin position="4960"/>
        <end position="4979"/>
    </location>
</feature>
<feature type="region of interest" description="Disordered" evidence="11">
    <location>
        <begin position="1138"/>
        <end position="1158"/>
    </location>
</feature>
<evidence type="ECO:0000256" key="9">
    <source>
        <dbReference type="PROSITE-ProRule" id="PRU00228"/>
    </source>
</evidence>
<feature type="region of interest" description="Disordered" evidence="11">
    <location>
        <begin position="276"/>
        <end position="309"/>
    </location>
</feature>
<evidence type="ECO:0000259" key="13">
    <source>
        <dbReference type="PROSITE" id="PS50135"/>
    </source>
</evidence>
<proteinExistence type="predicted"/>
<reference evidence="14" key="2">
    <citation type="journal article" date="2022" name="Res Sq">
        <title>Comparative Genomics Reveals Insights into the Divergent Evolution of Astigmatic Mites and Household Pest Adaptations.</title>
        <authorList>
            <person name="Xiong Q."/>
            <person name="Wan A.T.-Y."/>
            <person name="Liu X.-Y."/>
            <person name="Fung C.S.-H."/>
            <person name="Xiao X."/>
            <person name="Malainual N."/>
            <person name="Hou J."/>
            <person name="Wang L."/>
            <person name="Wang M."/>
            <person name="Yang K."/>
            <person name="Cui Y."/>
            <person name="Leung E."/>
            <person name="Nong W."/>
            <person name="Shin S.-K."/>
            <person name="Au S."/>
            <person name="Jeong K.Y."/>
            <person name="Chew F.T."/>
            <person name="Hui J."/>
            <person name="Leung T.F."/>
            <person name="Tungtrongchitr A."/>
            <person name="Zhong N."/>
            <person name="Liu Z."/>
            <person name="Tsui S."/>
        </authorList>
    </citation>
    <scope>NUCLEOTIDE SEQUENCE</scope>
    <source>
        <strain evidence="14">Derf</strain>
        <tissue evidence="14">Whole organism</tissue>
    </source>
</reference>
<feature type="compositionally biased region" description="Low complexity" evidence="11">
    <location>
        <begin position="4492"/>
        <end position="4505"/>
    </location>
</feature>
<feature type="compositionally biased region" description="Low complexity" evidence="11">
    <location>
        <begin position="3461"/>
        <end position="3479"/>
    </location>
</feature>
<feature type="compositionally biased region" description="Low complexity" evidence="11">
    <location>
        <begin position="142"/>
        <end position="154"/>
    </location>
</feature>
<feature type="region of interest" description="Disordered" evidence="11">
    <location>
        <begin position="4486"/>
        <end position="4526"/>
    </location>
</feature>
<dbReference type="InterPro" id="IPR050774">
    <property type="entry name" value="KCMF1/Dystrophin"/>
</dbReference>
<keyword evidence="10" id="KW-0175">Coiled coil</keyword>
<feature type="region of interest" description="Disordered" evidence="11">
    <location>
        <begin position="3458"/>
        <end position="3479"/>
    </location>
</feature>
<dbReference type="SMART" id="SM00291">
    <property type="entry name" value="ZnF_ZZ"/>
    <property type="match status" value="1"/>
</dbReference>
<evidence type="ECO:0000256" key="1">
    <source>
        <dbReference type="ARBA" id="ARBA00004245"/>
    </source>
</evidence>
<dbReference type="InterPro" id="IPR043145">
    <property type="entry name" value="Znf_ZZ_sf"/>
</dbReference>
<feature type="region of interest" description="Disordered" evidence="11">
    <location>
        <begin position="4544"/>
        <end position="4574"/>
    </location>
</feature>
<evidence type="ECO:0000256" key="10">
    <source>
        <dbReference type="SAM" id="Coils"/>
    </source>
</evidence>
<name>A0A922I4X7_DERFA</name>
<dbReference type="EMBL" id="ASGP02000002">
    <property type="protein sequence ID" value="KAH9520815.1"/>
    <property type="molecule type" value="Genomic_DNA"/>
</dbReference>
<dbReference type="SUPFAM" id="SSF57850">
    <property type="entry name" value="RING/U-box"/>
    <property type="match status" value="1"/>
</dbReference>
<evidence type="ECO:0000256" key="3">
    <source>
        <dbReference type="ARBA" id="ARBA00022490"/>
    </source>
</evidence>
<feature type="compositionally biased region" description="Low complexity" evidence="11">
    <location>
        <begin position="4705"/>
        <end position="4717"/>
    </location>
</feature>
<keyword evidence="15" id="KW-1185">Reference proteome</keyword>
<dbReference type="CDD" id="cd02334">
    <property type="entry name" value="ZZ_dystrophin"/>
    <property type="match status" value="1"/>
</dbReference>
<dbReference type="GO" id="GO:0008270">
    <property type="term" value="F:zinc ion binding"/>
    <property type="evidence" value="ECO:0007669"/>
    <property type="project" value="UniProtKB-KW"/>
</dbReference>
<feature type="coiled-coil region" evidence="10">
    <location>
        <begin position="3751"/>
        <end position="3778"/>
    </location>
</feature>
<feature type="region of interest" description="Disordered" evidence="11">
    <location>
        <begin position="4413"/>
        <end position="4434"/>
    </location>
</feature>
<feature type="region of interest" description="Disordered" evidence="11">
    <location>
        <begin position="4588"/>
        <end position="4614"/>
    </location>
</feature>
<feature type="compositionally biased region" description="Polar residues" evidence="11">
    <location>
        <begin position="4723"/>
        <end position="4751"/>
    </location>
</feature>
<dbReference type="Gene3D" id="3.30.60.90">
    <property type="match status" value="1"/>
</dbReference>
<feature type="coiled-coil region" evidence="10">
    <location>
        <begin position="893"/>
        <end position="986"/>
    </location>
</feature>
<feature type="compositionally biased region" description="Basic and acidic residues" evidence="11">
    <location>
        <begin position="2006"/>
        <end position="2020"/>
    </location>
</feature>
<feature type="compositionally biased region" description="Basic and acidic residues" evidence="11">
    <location>
        <begin position="1148"/>
        <end position="1158"/>
    </location>
</feature>
<evidence type="ECO:0000256" key="4">
    <source>
        <dbReference type="ARBA" id="ARBA00022723"/>
    </source>
</evidence>
<dbReference type="PROSITE" id="PS50135">
    <property type="entry name" value="ZF_ZZ_2"/>
    <property type="match status" value="1"/>
</dbReference>
<dbReference type="InterPro" id="IPR036872">
    <property type="entry name" value="CH_dom_sf"/>
</dbReference>
<feature type="region of interest" description="Disordered" evidence="11">
    <location>
        <begin position="3960"/>
        <end position="4016"/>
    </location>
</feature>
<evidence type="ECO:0000313" key="15">
    <source>
        <dbReference type="Proteomes" id="UP000790347"/>
    </source>
</evidence>
<feature type="compositionally biased region" description="Low complexity" evidence="11">
    <location>
        <begin position="3194"/>
        <end position="3216"/>
    </location>
</feature>
<feature type="compositionally biased region" description="Low complexity" evidence="11">
    <location>
        <begin position="4980"/>
        <end position="4995"/>
    </location>
</feature>
<feature type="region of interest" description="Disordered" evidence="11">
    <location>
        <begin position="2912"/>
        <end position="2980"/>
    </location>
</feature>
<evidence type="ECO:0000256" key="7">
    <source>
        <dbReference type="ARBA" id="ARBA00022837"/>
    </source>
</evidence>
<feature type="compositionally biased region" description="Gly residues" evidence="11">
    <location>
        <begin position="3962"/>
        <end position="3971"/>
    </location>
</feature>
<evidence type="ECO:0000313" key="14">
    <source>
        <dbReference type="EMBL" id="KAH9520815.1"/>
    </source>
</evidence>
<organism evidence="14 15">
    <name type="scientific">Dermatophagoides farinae</name>
    <name type="common">American house dust mite</name>
    <dbReference type="NCBI Taxonomy" id="6954"/>
    <lineage>
        <taxon>Eukaryota</taxon>
        <taxon>Metazoa</taxon>
        <taxon>Ecdysozoa</taxon>
        <taxon>Arthropoda</taxon>
        <taxon>Chelicerata</taxon>
        <taxon>Arachnida</taxon>
        <taxon>Acari</taxon>
        <taxon>Acariformes</taxon>
        <taxon>Sarcoptiformes</taxon>
        <taxon>Astigmata</taxon>
        <taxon>Psoroptidia</taxon>
        <taxon>Analgoidea</taxon>
        <taxon>Pyroglyphidae</taxon>
        <taxon>Dermatophagoidinae</taxon>
        <taxon>Dermatophagoides</taxon>
    </lineage>
</organism>
<feature type="coiled-coil region" evidence="10">
    <location>
        <begin position="1491"/>
        <end position="1579"/>
    </location>
</feature>
<dbReference type="Proteomes" id="UP000790347">
    <property type="component" value="Unassembled WGS sequence"/>
</dbReference>
<keyword evidence="3" id="KW-0963">Cytoplasm</keyword>
<feature type="region of interest" description="Disordered" evidence="11">
    <location>
        <begin position="2718"/>
        <end position="2744"/>
    </location>
</feature>
<dbReference type="Gene3D" id="1.10.418.10">
    <property type="entry name" value="Calponin-like domain"/>
    <property type="match status" value="1"/>
</dbReference>
<dbReference type="Pfam" id="PF09068">
    <property type="entry name" value="EF-hand_2"/>
    <property type="match status" value="2"/>
</dbReference>
<keyword evidence="5 9" id="KW-0863">Zinc-finger</keyword>
<feature type="compositionally biased region" description="Low complexity" evidence="11">
    <location>
        <begin position="4752"/>
        <end position="4778"/>
    </location>
</feature>
<evidence type="ECO:0000256" key="6">
    <source>
        <dbReference type="ARBA" id="ARBA00022833"/>
    </source>
</evidence>
<reference evidence="14" key="1">
    <citation type="submission" date="2013-05" db="EMBL/GenBank/DDBJ databases">
        <authorList>
            <person name="Yim A.K.Y."/>
            <person name="Chan T.F."/>
            <person name="Ji K.M."/>
            <person name="Liu X.Y."/>
            <person name="Zhou J.W."/>
            <person name="Li R.Q."/>
            <person name="Yang K.Y."/>
            <person name="Li J."/>
            <person name="Li M."/>
            <person name="Law P.T.W."/>
            <person name="Wu Y.L."/>
            <person name="Cai Z.L."/>
            <person name="Qin H."/>
            <person name="Bao Y."/>
            <person name="Leung R.K.K."/>
            <person name="Ng P.K.S."/>
            <person name="Zou J."/>
            <person name="Zhong X.J."/>
            <person name="Ran P.X."/>
            <person name="Zhong N.S."/>
            <person name="Liu Z.G."/>
            <person name="Tsui S.K.W."/>
        </authorList>
    </citation>
    <scope>NUCLEOTIDE SEQUENCE</scope>
    <source>
        <strain evidence="14">Derf</strain>
        <tissue evidence="14">Whole organism</tissue>
    </source>
</reference>
<dbReference type="InterPro" id="IPR011992">
    <property type="entry name" value="EF-hand-dom_pair"/>
</dbReference>
<feature type="compositionally biased region" description="Low complexity" evidence="11">
    <location>
        <begin position="3982"/>
        <end position="4001"/>
    </location>
</feature>
<feature type="compositionally biased region" description="Low complexity" evidence="11">
    <location>
        <begin position="2722"/>
        <end position="2744"/>
    </location>
</feature>
<keyword evidence="7" id="KW-0106">Calcium</keyword>
<dbReference type="Gene3D" id="6.10.140.70">
    <property type="match status" value="1"/>
</dbReference>
<feature type="compositionally biased region" description="Polar residues" evidence="11">
    <location>
        <begin position="2927"/>
        <end position="2938"/>
    </location>
</feature>
<keyword evidence="4" id="KW-0479">Metal-binding</keyword>
<dbReference type="GO" id="GO:0099536">
    <property type="term" value="P:synaptic signaling"/>
    <property type="evidence" value="ECO:0007669"/>
    <property type="project" value="TreeGrafter"/>
</dbReference>
<comment type="caution">
    <text evidence="14">The sequence shown here is derived from an EMBL/GenBank/DDBJ whole genome shotgun (WGS) entry which is preliminary data.</text>
</comment>
<dbReference type="SUPFAM" id="SSF46966">
    <property type="entry name" value="Spectrin repeat"/>
    <property type="match status" value="4"/>
</dbReference>
<dbReference type="InterPro" id="IPR001715">
    <property type="entry name" value="CH_dom"/>
</dbReference>
<dbReference type="PROSITE" id="PS01357">
    <property type="entry name" value="ZF_ZZ_1"/>
    <property type="match status" value="1"/>
</dbReference>
<feature type="coiled-coil region" evidence="10">
    <location>
        <begin position="422"/>
        <end position="481"/>
    </location>
</feature>
<dbReference type="PANTHER" id="PTHR12268:SF14">
    <property type="entry name" value="DYSTROPHIN-1"/>
    <property type="match status" value="1"/>
</dbReference>
<keyword evidence="6" id="KW-0862">Zinc</keyword>
<feature type="region of interest" description="Disordered" evidence="11">
    <location>
        <begin position="4853"/>
        <end position="4918"/>
    </location>
</feature>
<feature type="compositionally biased region" description="Polar residues" evidence="11">
    <location>
        <begin position="164"/>
        <end position="180"/>
    </location>
</feature>
<dbReference type="PROSITE" id="PS50021">
    <property type="entry name" value="CH"/>
    <property type="match status" value="1"/>
</dbReference>
<feature type="compositionally biased region" description="Low complexity" evidence="11">
    <location>
        <begin position="225"/>
        <end position="238"/>
    </location>
</feature>
<feature type="compositionally biased region" description="Acidic residues" evidence="11">
    <location>
        <begin position="2948"/>
        <end position="2958"/>
    </location>
</feature>
<evidence type="ECO:0000256" key="11">
    <source>
        <dbReference type="SAM" id="MobiDB-lite"/>
    </source>
</evidence>
<dbReference type="GO" id="GO:0016010">
    <property type="term" value="C:dystrophin-associated glycoprotein complex"/>
    <property type="evidence" value="ECO:0007669"/>
    <property type="project" value="UniProtKB-ARBA"/>
</dbReference>
<dbReference type="Pfam" id="PF00307">
    <property type="entry name" value="CH"/>
    <property type="match status" value="1"/>
</dbReference>
<protein>
    <submittedName>
        <fullName evidence="14">Uncharacterized protein</fullName>
    </submittedName>
</protein>
<feature type="compositionally biased region" description="Acidic residues" evidence="11">
    <location>
        <begin position="4896"/>
        <end position="4905"/>
    </location>
</feature>
<dbReference type="Gene3D" id="1.20.58.60">
    <property type="match status" value="3"/>
</dbReference>
<feature type="compositionally biased region" description="Low complexity" evidence="11">
    <location>
        <begin position="3299"/>
        <end position="3315"/>
    </location>
</feature>
<dbReference type="InterPro" id="IPR015153">
    <property type="entry name" value="EF-hand_dom_typ1"/>
</dbReference>
<feature type="domain" description="Calponin-homology (CH)" evidence="12">
    <location>
        <begin position="5"/>
        <end position="110"/>
    </location>
</feature>
<feature type="compositionally biased region" description="Polar residues" evidence="11">
    <location>
        <begin position="4368"/>
        <end position="4382"/>
    </location>
</feature>
<dbReference type="GO" id="GO:0045202">
    <property type="term" value="C:synapse"/>
    <property type="evidence" value="ECO:0007669"/>
    <property type="project" value="GOC"/>
</dbReference>
<feature type="region of interest" description="Disordered" evidence="11">
    <location>
        <begin position="3287"/>
        <end position="3331"/>
    </location>
</feature>
<feature type="compositionally biased region" description="Polar residues" evidence="11">
    <location>
        <begin position="287"/>
        <end position="297"/>
    </location>
</feature>
<feature type="compositionally biased region" description="Acidic residues" evidence="11">
    <location>
        <begin position="1138"/>
        <end position="1147"/>
    </location>
</feature>
<feature type="region of interest" description="Disordered" evidence="11">
    <location>
        <begin position="3190"/>
        <end position="3219"/>
    </location>
</feature>
<feature type="region of interest" description="Disordered" evidence="11">
    <location>
        <begin position="4677"/>
        <end position="4787"/>
    </location>
</feature>
<feature type="region of interest" description="Disordered" evidence="11">
    <location>
        <begin position="602"/>
        <end position="624"/>
    </location>
</feature>
<dbReference type="InterPro" id="IPR015154">
    <property type="entry name" value="EF-hand_dom_typ2"/>
</dbReference>
<keyword evidence="8" id="KW-0206">Cytoskeleton</keyword>
<dbReference type="SUPFAM" id="SSF47473">
    <property type="entry name" value="EF-hand"/>
    <property type="match status" value="3"/>
</dbReference>
<dbReference type="GO" id="GO:0046716">
    <property type="term" value="P:muscle cell cellular homeostasis"/>
    <property type="evidence" value="ECO:0007669"/>
    <property type="project" value="UniProtKB-ARBA"/>
</dbReference>
<dbReference type="Pfam" id="PF09069">
    <property type="entry name" value="EF-hand_3"/>
    <property type="match status" value="1"/>
</dbReference>
<dbReference type="GO" id="GO:0005737">
    <property type="term" value="C:cytoplasm"/>
    <property type="evidence" value="ECO:0007669"/>
    <property type="project" value="UniProtKB-SubCell"/>
</dbReference>
<feature type="domain" description="ZZ-type" evidence="13">
    <location>
        <begin position="4251"/>
        <end position="4307"/>
    </location>
</feature>
<evidence type="ECO:0000256" key="2">
    <source>
        <dbReference type="ARBA" id="ARBA00004278"/>
    </source>
</evidence>
<feature type="compositionally biased region" description="Polar residues" evidence="11">
    <location>
        <begin position="4875"/>
        <end position="4889"/>
    </location>
</feature>
<feature type="compositionally biased region" description="Basic residues" evidence="11">
    <location>
        <begin position="4589"/>
        <end position="4598"/>
    </location>
</feature>
<feature type="compositionally biased region" description="Low complexity" evidence="11">
    <location>
        <begin position="4413"/>
        <end position="4424"/>
    </location>
</feature>
<dbReference type="SMART" id="SM00033">
    <property type="entry name" value="CH"/>
    <property type="match status" value="1"/>
</dbReference>
<feature type="region of interest" description="Disordered" evidence="11">
    <location>
        <begin position="4046"/>
        <end position="4099"/>
    </location>
</feature>